<dbReference type="SUPFAM" id="SSF53328">
    <property type="entry name" value="Formyltransferase"/>
    <property type="match status" value="1"/>
</dbReference>
<organism evidence="6 7">
    <name type="scientific">Chloroflexus aggregans</name>
    <dbReference type="NCBI Taxonomy" id="152260"/>
    <lineage>
        <taxon>Bacteria</taxon>
        <taxon>Bacillati</taxon>
        <taxon>Chloroflexota</taxon>
        <taxon>Chloroflexia</taxon>
        <taxon>Chloroflexales</taxon>
        <taxon>Chloroflexineae</taxon>
        <taxon>Chloroflexaceae</taxon>
        <taxon>Chloroflexus</taxon>
    </lineage>
</organism>
<dbReference type="HAMAP" id="MF_01930">
    <property type="entry name" value="PurN"/>
    <property type="match status" value="1"/>
</dbReference>
<feature type="binding site" evidence="4">
    <location>
        <begin position="12"/>
        <end position="14"/>
    </location>
    <ligand>
        <name>N(1)-(5-phospho-beta-D-ribosyl)glycinamide</name>
        <dbReference type="ChEBI" id="CHEBI:143788"/>
    </ligand>
</feature>
<reference evidence="6 7" key="1">
    <citation type="submission" date="2018-01" db="EMBL/GenBank/DDBJ databases">
        <title>Metagenomic assembled genomes from two thermal pools in the Uzon Caldera, Kamchatka, Russia.</title>
        <authorList>
            <person name="Wilkins L."/>
            <person name="Ettinger C."/>
        </authorList>
    </citation>
    <scope>NUCLEOTIDE SEQUENCE [LARGE SCALE GENOMIC DNA]</scope>
    <source>
        <strain evidence="6">ZAV-02</strain>
    </source>
</reference>
<evidence type="ECO:0000313" key="6">
    <source>
        <dbReference type="EMBL" id="PMP85748.1"/>
    </source>
</evidence>
<gene>
    <name evidence="4" type="primary">purN</name>
    <name evidence="6" type="ORF">C0184_02095</name>
</gene>
<evidence type="ECO:0000256" key="4">
    <source>
        <dbReference type="HAMAP-Rule" id="MF_01930"/>
    </source>
</evidence>
<evidence type="ECO:0000313" key="7">
    <source>
        <dbReference type="Proteomes" id="UP000243376"/>
    </source>
</evidence>
<dbReference type="CDD" id="cd08645">
    <property type="entry name" value="FMT_core_GART"/>
    <property type="match status" value="1"/>
</dbReference>
<dbReference type="Gene3D" id="3.40.50.170">
    <property type="entry name" value="Formyl transferase, N-terminal domain"/>
    <property type="match status" value="1"/>
</dbReference>
<proteinExistence type="inferred from homology"/>
<comment type="pathway">
    <text evidence="1 4">Purine metabolism; IMP biosynthesis via de novo pathway; N(2)-formyl-N(1)-(5-phospho-D-ribosyl)glycinamide from N(1)-(5-phospho-D-ribosyl)glycinamide (10-formyl THF route): step 1/1.</text>
</comment>
<keyword evidence="2 4" id="KW-0808">Transferase</keyword>
<feature type="active site" description="Proton donor" evidence="4">
    <location>
        <position position="111"/>
    </location>
</feature>
<dbReference type="PANTHER" id="PTHR43369">
    <property type="entry name" value="PHOSPHORIBOSYLGLYCINAMIDE FORMYLTRANSFERASE"/>
    <property type="match status" value="1"/>
</dbReference>
<dbReference type="GO" id="GO:0004644">
    <property type="term" value="F:phosphoribosylglycinamide formyltransferase activity"/>
    <property type="evidence" value="ECO:0007669"/>
    <property type="project" value="UniProtKB-UniRule"/>
</dbReference>
<feature type="domain" description="Formyl transferase N-terminal" evidence="5">
    <location>
        <begin position="4"/>
        <end position="200"/>
    </location>
</feature>
<protein>
    <recommendedName>
        <fullName evidence="4">Phosphoribosylglycinamide formyltransferase</fullName>
        <ecNumber evidence="4">2.1.2.2</ecNumber>
    </recommendedName>
    <alternativeName>
        <fullName evidence="4">5'-phosphoribosylglycinamide transformylase</fullName>
    </alternativeName>
    <alternativeName>
        <fullName evidence="4">GAR transformylase</fullName>
        <shortName evidence="4">GART</shortName>
    </alternativeName>
</protein>
<evidence type="ECO:0000256" key="2">
    <source>
        <dbReference type="ARBA" id="ARBA00022679"/>
    </source>
</evidence>
<dbReference type="GO" id="GO:0005829">
    <property type="term" value="C:cytosol"/>
    <property type="evidence" value="ECO:0007669"/>
    <property type="project" value="TreeGrafter"/>
</dbReference>
<dbReference type="InterPro" id="IPR036477">
    <property type="entry name" value="Formyl_transf_N_sf"/>
</dbReference>
<evidence type="ECO:0000256" key="1">
    <source>
        <dbReference type="ARBA" id="ARBA00005054"/>
    </source>
</evidence>
<comment type="catalytic activity">
    <reaction evidence="4">
        <text>N(1)-(5-phospho-beta-D-ribosyl)glycinamide + (6R)-10-formyltetrahydrofolate = N(2)-formyl-N(1)-(5-phospho-beta-D-ribosyl)glycinamide + (6S)-5,6,7,8-tetrahydrofolate + H(+)</text>
        <dbReference type="Rhea" id="RHEA:15053"/>
        <dbReference type="ChEBI" id="CHEBI:15378"/>
        <dbReference type="ChEBI" id="CHEBI:57453"/>
        <dbReference type="ChEBI" id="CHEBI:143788"/>
        <dbReference type="ChEBI" id="CHEBI:147286"/>
        <dbReference type="ChEBI" id="CHEBI:195366"/>
        <dbReference type="EC" id="2.1.2.2"/>
    </reaction>
</comment>
<feature type="binding site" evidence="4">
    <location>
        <position position="67"/>
    </location>
    <ligand>
        <name>(6R)-10-formyltetrahydrofolate</name>
        <dbReference type="ChEBI" id="CHEBI:195366"/>
    </ligand>
</feature>
<dbReference type="Proteomes" id="UP000243376">
    <property type="component" value="Unassembled WGS sequence"/>
</dbReference>
<evidence type="ECO:0000259" key="5">
    <source>
        <dbReference type="Pfam" id="PF00551"/>
    </source>
</evidence>
<accession>A0A2J6XD22</accession>
<feature type="site" description="Raises pKa of active site His" evidence="4">
    <location>
        <position position="163"/>
    </location>
</feature>
<comment type="function">
    <text evidence="4">Catalyzes the transfer of a formyl group from 10-formyltetrahydrofolate to 5-phospho-ribosyl-glycinamide (GAR), producing 5-phospho-ribosyl-N-formylglycinamide (FGAR) and tetrahydrofolate.</text>
</comment>
<comment type="caution">
    <text evidence="4">Lacks conserved residue(s) required for the propagation of feature annotation.</text>
</comment>
<dbReference type="InterPro" id="IPR002376">
    <property type="entry name" value="Formyl_transf_N"/>
</dbReference>
<dbReference type="NCBIfam" id="TIGR00639">
    <property type="entry name" value="PurN"/>
    <property type="match status" value="1"/>
</dbReference>
<dbReference type="EC" id="2.1.2.2" evidence="4"/>
<name>A0A2J6XD22_9CHLR</name>
<feature type="binding site" evidence="4">
    <location>
        <position position="109"/>
    </location>
    <ligand>
        <name>(6R)-10-formyltetrahydrofolate</name>
        <dbReference type="ChEBI" id="CHEBI:195366"/>
    </ligand>
</feature>
<comment type="caution">
    <text evidence="6">The sequence shown here is derived from an EMBL/GenBank/DDBJ whole genome shotgun (WGS) entry which is preliminary data.</text>
</comment>
<dbReference type="InterPro" id="IPR004607">
    <property type="entry name" value="GART"/>
</dbReference>
<dbReference type="GO" id="GO:0006189">
    <property type="term" value="P:'de novo' IMP biosynthetic process"/>
    <property type="evidence" value="ECO:0007669"/>
    <property type="project" value="UniProtKB-UniRule"/>
</dbReference>
<evidence type="ECO:0000256" key="3">
    <source>
        <dbReference type="ARBA" id="ARBA00022755"/>
    </source>
</evidence>
<dbReference type="PANTHER" id="PTHR43369:SF2">
    <property type="entry name" value="PHOSPHORIBOSYLGLYCINAMIDE FORMYLTRANSFERASE"/>
    <property type="match status" value="1"/>
</dbReference>
<dbReference type="EMBL" id="PNIQ01000144">
    <property type="protein sequence ID" value="PMP85748.1"/>
    <property type="molecule type" value="Genomic_DNA"/>
</dbReference>
<dbReference type="Pfam" id="PF00551">
    <property type="entry name" value="Formyl_trans_N"/>
    <property type="match status" value="1"/>
</dbReference>
<dbReference type="AlphaFoldDB" id="A0A2J6XD22"/>
<comment type="similarity">
    <text evidence="4">Belongs to the GART family.</text>
</comment>
<dbReference type="UniPathway" id="UPA00074">
    <property type="reaction ID" value="UER00126"/>
</dbReference>
<sequence>MPGIAVLLSGSGSNLQALLDAQAAGALAGEVTLVVSDRAQSYGLQRALKAGIAAAHIPLTASRGPLRQQWEQRLAGVIACFEPDLIVLAGFMRVLSPVFLERFPDKVINQHPALLPTDGGDTVTTSNGIVIPALRGAHVVADAIRLKLPVTGCTIHRVTPRVDDGPVLARAEVPVLPDDTVESLHERIKTVERRLIVETVNRLLG</sequence>
<keyword evidence="3 4" id="KW-0658">Purine biosynthesis</keyword>